<dbReference type="AlphaFoldDB" id="A0A564W801"/>
<name>A0A564W801_9FIRM</name>
<dbReference type="SUPFAM" id="SSF46689">
    <property type="entry name" value="Homeodomain-like"/>
    <property type="match status" value="2"/>
</dbReference>
<dbReference type="PANTHER" id="PTHR43280:SF28">
    <property type="entry name" value="HTH-TYPE TRANSCRIPTIONAL ACTIVATOR RHAS"/>
    <property type="match status" value="1"/>
</dbReference>
<dbReference type="SMART" id="SM00342">
    <property type="entry name" value="HTH_ARAC"/>
    <property type="match status" value="1"/>
</dbReference>
<feature type="domain" description="HTH araC/xylS-type" evidence="4">
    <location>
        <begin position="194"/>
        <end position="292"/>
    </location>
</feature>
<protein>
    <submittedName>
        <fullName evidence="5">Melibiose operon regulatory protein</fullName>
    </submittedName>
</protein>
<accession>A0A564W801</accession>
<keyword evidence="2" id="KW-0238">DNA-binding</keyword>
<evidence type="ECO:0000256" key="1">
    <source>
        <dbReference type="ARBA" id="ARBA00023015"/>
    </source>
</evidence>
<dbReference type="InterPro" id="IPR014710">
    <property type="entry name" value="RmlC-like_jellyroll"/>
</dbReference>
<dbReference type="GO" id="GO:0003700">
    <property type="term" value="F:DNA-binding transcription factor activity"/>
    <property type="evidence" value="ECO:0007669"/>
    <property type="project" value="InterPro"/>
</dbReference>
<dbReference type="Pfam" id="PF12833">
    <property type="entry name" value="HTH_18"/>
    <property type="match status" value="1"/>
</dbReference>
<dbReference type="GO" id="GO:0043565">
    <property type="term" value="F:sequence-specific DNA binding"/>
    <property type="evidence" value="ECO:0007669"/>
    <property type="project" value="InterPro"/>
</dbReference>
<reference evidence="5 6" key="1">
    <citation type="submission" date="2019-07" db="EMBL/GenBank/DDBJ databases">
        <authorList>
            <person name="Hibberd C M."/>
            <person name="Gehrig L. J."/>
            <person name="Chang H.-W."/>
            <person name="Venkatesh S."/>
        </authorList>
    </citation>
    <scope>NUCLEOTIDE SEQUENCE [LARGE SCALE GENOMIC DNA]</scope>
    <source>
        <strain evidence="5">Blautia_luti_SSTS_Bg7063</strain>
    </source>
</reference>
<dbReference type="Gene3D" id="1.10.10.60">
    <property type="entry name" value="Homeodomain-like"/>
    <property type="match status" value="2"/>
</dbReference>
<dbReference type="InterPro" id="IPR018062">
    <property type="entry name" value="HTH_AraC-typ_CS"/>
</dbReference>
<dbReference type="PRINTS" id="PR00032">
    <property type="entry name" value="HTHARAC"/>
</dbReference>
<sequence length="311" mass="36750">MAKKRKPKMELRYYKMPEGSPILALLGQKGVQNYGNDIDYLHFHNYLEIGFCYEGQGFMILGEDKVQFHDREFTVIPSNYPHTTNSDIGTISRWEYLYIDVEGFMDKFINNSVKKEKIVQRINSRSLFLNEKENRSMAGKILKILDIMRDGEEFYLEEAKGVLASLLVEIARINRDSGEERYSEGRGKVMDMISRFQDYISDHYMEDLRIDELAEYCHISETHLRRIFTTYMKMSPLEYINTIRIQAACDYLKKTDQPIADIAHKCGFITNSTFNRNFRQVTGMTPLEWRKRPENYEQQLLKFDIHSEEGW</sequence>
<dbReference type="RefSeq" id="WP_243121835.1">
    <property type="nucleotide sequence ID" value="NZ_CABHMX010000042.1"/>
</dbReference>
<dbReference type="PROSITE" id="PS00041">
    <property type="entry name" value="HTH_ARAC_FAMILY_1"/>
    <property type="match status" value="1"/>
</dbReference>
<dbReference type="InterPro" id="IPR009057">
    <property type="entry name" value="Homeodomain-like_sf"/>
</dbReference>
<keyword evidence="3" id="KW-0804">Transcription</keyword>
<evidence type="ECO:0000313" key="5">
    <source>
        <dbReference type="EMBL" id="VUX41001.1"/>
    </source>
</evidence>
<organism evidence="5 6">
    <name type="scientific">Blautia luti</name>
    <dbReference type="NCBI Taxonomy" id="89014"/>
    <lineage>
        <taxon>Bacteria</taxon>
        <taxon>Bacillati</taxon>
        <taxon>Bacillota</taxon>
        <taxon>Clostridia</taxon>
        <taxon>Lachnospirales</taxon>
        <taxon>Lachnospiraceae</taxon>
        <taxon>Blautia</taxon>
    </lineage>
</organism>
<evidence type="ECO:0000259" key="4">
    <source>
        <dbReference type="PROSITE" id="PS01124"/>
    </source>
</evidence>
<dbReference type="EMBL" id="CABHNW010000180">
    <property type="protein sequence ID" value="VUX41001.1"/>
    <property type="molecule type" value="Genomic_DNA"/>
</dbReference>
<evidence type="ECO:0000256" key="2">
    <source>
        <dbReference type="ARBA" id="ARBA00023125"/>
    </source>
</evidence>
<evidence type="ECO:0000256" key="3">
    <source>
        <dbReference type="ARBA" id="ARBA00023163"/>
    </source>
</evidence>
<gene>
    <name evidence="5" type="primary">melR_1</name>
    <name evidence="5" type="ORF">RSSSTS7063_01612</name>
</gene>
<dbReference type="InterPro" id="IPR020449">
    <property type="entry name" value="Tscrpt_reg_AraC-type_HTH"/>
</dbReference>
<evidence type="ECO:0000313" key="6">
    <source>
        <dbReference type="Proteomes" id="UP000408482"/>
    </source>
</evidence>
<dbReference type="InterPro" id="IPR037923">
    <property type="entry name" value="HTH-like"/>
</dbReference>
<dbReference type="Proteomes" id="UP000408482">
    <property type="component" value="Unassembled WGS sequence"/>
</dbReference>
<dbReference type="CDD" id="cd02208">
    <property type="entry name" value="cupin_RmlC-like"/>
    <property type="match status" value="1"/>
</dbReference>
<keyword evidence="6" id="KW-1185">Reference proteome</keyword>
<proteinExistence type="predicted"/>
<dbReference type="PROSITE" id="PS01124">
    <property type="entry name" value="HTH_ARAC_FAMILY_2"/>
    <property type="match status" value="1"/>
</dbReference>
<dbReference type="SUPFAM" id="SSF51215">
    <property type="entry name" value="Regulatory protein AraC"/>
    <property type="match status" value="1"/>
</dbReference>
<dbReference type="Gene3D" id="2.60.120.10">
    <property type="entry name" value="Jelly Rolls"/>
    <property type="match status" value="1"/>
</dbReference>
<keyword evidence="1" id="KW-0805">Transcription regulation</keyword>
<dbReference type="PANTHER" id="PTHR43280">
    <property type="entry name" value="ARAC-FAMILY TRANSCRIPTIONAL REGULATOR"/>
    <property type="match status" value="1"/>
</dbReference>
<dbReference type="InterPro" id="IPR018060">
    <property type="entry name" value="HTH_AraC"/>
</dbReference>